<dbReference type="SUPFAM" id="SSF51621">
    <property type="entry name" value="Phosphoenolpyruvate/pyruvate domain"/>
    <property type="match status" value="1"/>
</dbReference>
<organism evidence="16">
    <name type="scientific">Caldilinea aerophila</name>
    <dbReference type="NCBI Taxonomy" id="133453"/>
    <lineage>
        <taxon>Bacteria</taxon>
        <taxon>Bacillati</taxon>
        <taxon>Chloroflexota</taxon>
        <taxon>Caldilineae</taxon>
        <taxon>Caldilineales</taxon>
        <taxon>Caldilineaceae</taxon>
        <taxon>Caldilinea</taxon>
    </lineage>
</organism>
<dbReference type="SUPFAM" id="SSF50800">
    <property type="entry name" value="PK beta-barrel domain-like"/>
    <property type="match status" value="1"/>
</dbReference>
<dbReference type="InterPro" id="IPR015793">
    <property type="entry name" value="Pyrv_Knase_brl"/>
</dbReference>
<keyword evidence="8 14" id="KW-0418">Kinase</keyword>
<evidence type="ECO:0000256" key="13">
    <source>
        <dbReference type="NCBIfam" id="TIGR01064"/>
    </source>
</evidence>
<feature type="domain" description="Pyruvate kinase barrel" evidence="15">
    <location>
        <begin position="30"/>
        <end position="362"/>
    </location>
</feature>
<evidence type="ECO:0000313" key="16">
    <source>
        <dbReference type="EMBL" id="HDX31888.1"/>
    </source>
</evidence>
<comment type="cofactor">
    <cofactor evidence="1">
        <name>K(+)</name>
        <dbReference type="ChEBI" id="CHEBI:29103"/>
    </cofactor>
</comment>
<dbReference type="AlphaFoldDB" id="A0A7C1JWZ4"/>
<comment type="catalytic activity">
    <reaction evidence="14">
        <text>pyruvate + ATP = phosphoenolpyruvate + ADP + H(+)</text>
        <dbReference type="Rhea" id="RHEA:18157"/>
        <dbReference type="ChEBI" id="CHEBI:15361"/>
        <dbReference type="ChEBI" id="CHEBI:15378"/>
        <dbReference type="ChEBI" id="CHEBI:30616"/>
        <dbReference type="ChEBI" id="CHEBI:58702"/>
        <dbReference type="ChEBI" id="CHEBI:456216"/>
        <dbReference type="EC" id="2.7.1.40"/>
    </reaction>
</comment>
<dbReference type="InterPro" id="IPR001697">
    <property type="entry name" value="Pyr_Knase"/>
</dbReference>
<dbReference type="GO" id="GO:0004743">
    <property type="term" value="F:pyruvate kinase activity"/>
    <property type="evidence" value="ECO:0007669"/>
    <property type="project" value="UniProtKB-UniRule"/>
</dbReference>
<dbReference type="Gene3D" id="3.20.20.60">
    <property type="entry name" value="Phosphoenolpyruvate-binding domains"/>
    <property type="match status" value="1"/>
</dbReference>
<evidence type="ECO:0000256" key="7">
    <source>
        <dbReference type="ARBA" id="ARBA00022741"/>
    </source>
</evidence>
<proteinExistence type="inferred from homology"/>
<dbReference type="PANTHER" id="PTHR11817">
    <property type="entry name" value="PYRUVATE KINASE"/>
    <property type="match status" value="1"/>
</dbReference>
<dbReference type="EMBL" id="DSMG01000102">
    <property type="protein sequence ID" value="HDX31888.1"/>
    <property type="molecule type" value="Genomic_DNA"/>
</dbReference>
<comment type="caution">
    <text evidence="16">The sequence shown here is derived from an EMBL/GenBank/DDBJ whole genome shotgun (WGS) entry which is preliminary data.</text>
</comment>
<dbReference type="Pfam" id="PF00224">
    <property type="entry name" value="PK"/>
    <property type="match status" value="1"/>
</dbReference>
<dbReference type="NCBIfam" id="TIGR01064">
    <property type="entry name" value="pyruv_kin"/>
    <property type="match status" value="1"/>
</dbReference>
<dbReference type="Gene3D" id="2.40.33.10">
    <property type="entry name" value="PK beta-barrel domain-like"/>
    <property type="match status" value="1"/>
</dbReference>
<evidence type="ECO:0000256" key="4">
    <source>
        <dbReference type="ARBA" id="ARBA00012142"/>
    </source>
</evidence>
<evidence type="ECO:0000256" key="6">
    <source>
        <dbReference type="ARBA" id="ARBA00022723"/>
    </source>
</evidence>
<comment type="similarity">
    <text evidence="3 14">Belongs to the pyruvate kinase family.</text>
</comment>
<keyword evidence="10 14" id="KW-0460">Magnesium</keyword>
<sequence length="410" mass="43768">MRSEWWGWAVGANAQSSPSKLSGTRPHIHMTDIIATIGPACADVGILAEMIRSGMTVARMNFSHGDYAFHARMAGLVRAATAQAGKPVALLADLQGAKVRVGWLAQPIPVAVDQPVILVGMEVDARKAGDDLSPDAAIIPVDFDLAPHLKPGATVLIDDGNIELRVESIVDGHVHCRTVHGGEIKSRKGVNVPYTMLPIPALTDKDRADASFAVSLGVEWIALSFAGSADDVNELREIVAAAQAHSNVHKAPRIMAKIERPDGVENLRAIIEASDGVMVARGDLALETSPWQLPLLQKQIVRACRRAHKPVVVATQMLESMIHNHRPTRAEVSDVANALLDGADAVMLSGETAVGAYPVQAVRTMIMICQNVMPSLSEHNPLSAALNGGPSIDGAQRSPLEPVQRERFVL</sequence>
<reference evidence="16" key="1">
    <citation type="journal article" date="2020" name="mSystems">
        <title>Genome- and Community-Level Interaction Insights into Carbon Utilization and Element Cycling Functions of Hydrothermarchaeota in Hydrothermal Sediment.</title>
        <authorList>
            <person name="Zhou Z."/>
            <person name="Liu Y."/>
            <person name="Xu W."/>
            <person name="Pan J."/>
            <person name="Luo Z.H."/>
            <person name="Li M."/>
        </authorList>
    </citation>
    <scope>NUCLEOTIDE SEQUENCE [LARGE SCALE GENOMIC DNA]</scope>
    <source>
        <strain evidence="16">SpSt-289</strain>
    </source>
</reference>
<name>A0A7C1JWZ4_9CHLR</name>
<evidence type="ECO:0000256" key="14">
    <source>
        <dbReference type="RuleBase" id="RU000504"/>
    </source>
</evidence>
<evidence type="ECO:0000256" key="8">
    <source>
        <dbReference type="ARBA" id="ARBA00022777"/>
    </source>
</evidence>
<dbReference type="GO" id="GO:0000287">
    <property type="term" value="F:magnesium ion binding"/>
    <property type="evidence" value="ECO:0007669"/>
    <property type="project" value="UniProtKB-UniRule"/>
</dbReference>
<gene>
    <name evidence="16" type="primary">pyk</name>
    <name evidence="16" type="ORF">ENQ20_10420</name>
</gene>
<keyword evidence="11 14" id="KW-0324">Glycolysis</keyword>
<dbReference type="UniPathway" id="UPA00109">
    <property type="reaction ID" value="UER00188"/>
</dbReference>
<evidence type="ECO:0000256" key="2">
    <source>
        <dbReference type="ARBA" id="ARBA00004997"/>
    </source>
</evidence>
<evidence type="ECO:0000256" key="9">
    <source>
        <dbReference type="ARBA" id="ARBA00022840"/>
    </source>
</evidence>
<accession>A0A7C1JWZ4</accession>
<dbReference type="InterPro" id="IPR015813">
    <property type="entry name" value="Pyrv/PenolPyrv_kinase-like_dom"/>
</dbReference>
<evidence type="ECO:0000256" key="12">
    <source>
        <dbReference type="ARBA" id="ARBA00023317"/>
    </source>
</evidence>
<evidence type="ECO:0000256" key="10">
    <source>
        <dbReference type="ARBA" id="ARBA00022842"/>
    </source>
</evidence>
<dbReference type="InterPro" id="IPR011037">
    <property type="entry name" value="Pyrv_Knase-like_insert_dom_sf"/>
</dbReference>
<dbReference type="GO" id="GO:0030955">
    <property type="term" value="F:potassium ion binding"/>
    <property type="evidence" value="ECO:0007669"/>
    <property type="project" value="UniProtKB-UniRule"/>
</dbReference>
<keyword evidence="7" id="KW-0547">Nucleotide-binding</keyword>
<evidence type="ECO:0000259" key="15">
    <source>
        <dbReference type="Pfam" id="PF00224"/>
    </source>
</evidence>
<keyword evidence="6" id="KW-0479">Metal-binding</keyword>
<dbReference type="PRINTS" id="PR01050">
    <property type="entry name" value="PYRUVTKNASE"/>
</dbReference>
<protein>
    <recommendedName>
        <fullName evidence="4 13">Pyruvate kinase</fullName>
        <ecNumber evidence="4 13">2.7.1.40</ecNumber>
    </recommendedName>
</protein>
<dbReference type="EC" id="2.7.1.40" evidence="4 13"/>
<evidence type="ECO:0000256" key="1">
    <source>
        <dbReference type="ARBA" id="ARBA00001958"/>
    </source>
</evidence>
<dbReference type="InterPro" id="IPR040442">
    <property type="entry name" value="Pyrv_kinase-like_dom_sf"/>
</dbReference>
<evidence type="ECO:0000256" key="3">
    <source>
        <dbReference type="ARBA" id="ARBA00008663"/>
    </source>
</evidence>
<keyword evidence="12 16" id="KW-0670">Pyruvate</keyword>
<keyword evidence="9" id="KW-0067">ATP-binding</keyword>
<dbReference type="InterPro" id="IPR015806">
    <property type="entry name" value="Pyrv_Knase_insert_dom_sf"/>
</dbReference>
<dbReference type="GO" id="GO:0005524">
    <property type="term" value="F:ATP binding"/>
    <property type="evidence" value="ECO:0007669"/>
    <property type="project" value="UniProtKB-KW"/>
</dbReference>
<evidence type="ECO:0000256" key="5">
    <source>
        <dbReference type="ARBA" id="ARBA00022679"/>
    </source>
</evidence>
<evidence type="ECO:0000256" key="11">
    <source>
        <dbReference type="ARBA" id="ARBA00023152"/>
    </source>
</evidence>
<dbReference type="GO" id="GO:0016301">
    <property type="term" value="F:kinase activity"/>
    <property type="evidence" value="ECO:0007669"/>
    <property type="project" value="UniProtKB-KW"/>
</dbReference>
<keyword evidence="5 14" id="KW-0808">Transferase</keyword>
<comment type="pathway">
    <text evidence="2 14">Carbohydrate degradation; glycolysis; pyruvate from D-glyceraldehyde 3-phosphate: step 5/5.</text>
</comment>